<accession>A0A916U1L5</accession>
<dbReference type="GO" id="GO:0016491">
    <property type="term" value="F:oxidoreductase activity"/>
    <property type="evidence" value="ECO:0007669"/>
    <property type="project" value="UniProtKB-KW"/>
</dbReference>
<keyword evidence="7" id="KW-1185">Reference proteome</keyword>
<dbReference type="PANTHER" id="PTHR13887">
    <property type="entry name" value="GLUTATHIONE S-TRANSFERASE KAPPA"/>
    <property type="match status" value="1"/>
</dbReference>
<name>A0A916U1L5_9HYPH</name>
<dbReference type="PROSITE" id="PS51352">
    <property type="entry name" value="THIOREDOXIN_2"/>
    <property type="match status" value="1"/>
</dbReference>
<dbReference type="PANTHER" id="PTHR13887:SF14">
    <property type="entry name" value="DISULFIDE BOND FORMATION PROTEIN D"/>
    <property type="match status" value="1"/>
</dbReference>
<evidence type="ECO:0000313" key="7">
    <source>
        <dbReference type="Proteomes" id="UP000637002"/>
    </source>
</evidence>
<protein>
    <submittedName>
        <fullName evidence="6">Outer membrane protein</fullName>
    </submittedName>
</protein>
<evidence type="ECO:0000256" key="4">
    <source>
        <dbReference type="ARBA" id="ARBA00023284"/>
    </source>
</evidence>
<feature type="domain" description="Thioredoxin" evidence="5">
    <location>
        <begin position="83"/>
        <end position="259"/>
    </location>
</feature>
<dbReference type="Pfam" id="PF18312">
    <property type="entry name" value="ScsC_N"/>
    <property type="match status" value="1"/>
</dbReference>
<evidence type="ECO:0000313" key="6">
    <source>
        <dbReference type="EMBL" id="GGC56939.1"/>
    </source>
</evidence>
<dbReference type="RefSeq" id="WP_188608482.1">
    <property type="nucleotide sequence ID" value="NZ_BMGG01000002.1"/>
</dbReference>
<keyword evidence="1" id="KW-0732">Signal</keyword>
<dbReference type="InterPro" id="IPR001853">
    <property type="entry name" value="DSBA-like_thioredoxin_dom"/>
</dbReference>
<dbReference type="Proteomes" id="UP000637002">
    <property type="component" value="Unassembled WGS sequence"/>
</dbReference>
<keyword evidence="4" id="KW-0676">Redox-active center</keyword>
<sequence length="265" mass="28595">MIRSARLFSPRLTRALAGIGLTLALTAGMLHPVRAADITPEQKTAIEAIVRGYIINHPEVLQEAMVELEKRQQQAQQSAQREALATEKATLFDSPHATVIGNPKGDVTLVEFFDYNCPYCKRALGDVTELAKADPNLRIIVRDFPMLGQESVEASKVALAVKQQLASDKFFEFHTKLMGTKGRVGKERAVAVAKELGVDMTRLAKDEASPEIQSAIDESVRLGDKLGLTGTPSFVIGDEVVSGAVGVEPLKQAVAAVRKCGKATC</sequence>
<proteinExistence type="predicted"/>
<gene>
    <name evidence="6" type="ORF">GCM10010994_14800</name>
</gene>
<reference evidence="6" key="1">
    <citation type="journal article" date="2014" name="Int. J. Syst. Evol. Microbiol.">
        <title>Complete genome sequence of Corynebacterium casei LMG S-19264T (=DSM 44701T), isolated from a smear-ripened cheese.</title>
        <authorList>
            <consortium name="US DOE Joint Genome Institute (JGI-PGF)"/>
            <person name="Walter F."/>
            <person name="Albersmeier A."/>
            <person name="Kalinowski J."/>
            <person name="Ruckert C."/>
        </authorList>
    </citation>
    <scope>NUCLEOTIDE SEQUENCE</scope>
    <source>
        <strain evidence="6">CGMCC 1.12919</strain>
    </source>
</reference>
<organism evidence="6 7">
    <name type="scientific">Chelatococcus reniformis</name>
    <dbReference type="NCBI Taxonomy" id="1494448"/>
    <lineage>
        <taxon>Bacteria</taxon>
        <taxon>Pseudomonadati</taxon>
        <taxon>Pseudomonadota</taxon>
        <taxon>Alphaproteobacteria</taxon>
        <taxon>Hyphomicrobiales</taxon>
        <taxon>Chelatococcaceae</taxon>
        <taxon>Chelatococcus</taxon>
    </lineage>
</organism>
<evidence type="ECO:0000259" key="5">
    <source>
        <dbReference type="PROSITE" id="PS51352"/>
    </source>
</evidence>
<dbReference type="Pfam" id="PF01323">
    <property type="entry name" value="DSBA"/>
    <property type="match status" value="1"/>
</dbReference>
<keyword evidence="2" id="KW-0560">Oxidoreductase</keyword>
<dbReference type="InterPro" id="IPR036249">
    <property type="entry name" value="Thioredoxin-like_sf"/>
</dbReference>
<dbReference type="Gene3D" id="3.40.30.10">
    <property type="entry name" value="Glutaredoxin"/>
    <property type="match status" value="1"/>
</dbReference>
<evidence type="ECO:0000256" key="1">
    <source>
        <dbReference type="ARBA" id="ARBA00022729"/>
    </source>
</evidence>
<dbReference type="SUPFAM" id="SSF52833">
    <property type="entry name" value="Thioredoxin-like"/>
    <property type="match status" value="1"/>
</dbReference>
<comment type="caution">
    <text evidence="6">The sequence shown here is derived from an EMBL/GenBank/DDBJ whole genome shotgun (WGS) entry which is preliminary data.</text>
</comment>
<dbReference type="AlphaFoldDB" id="A0A916U1L5"/>
<dbReference type="InterPro" id="IPR013766">
    <property type="entry name" value="Thioredoxin_domain"/>
</dbReference>
<keyword evidence="3" id="KW-1015">Disulfide bond</keyword>
<dbReference type="CDD" id="cd03023">
    <property type="entry name" value="DsbA_Com1_like"/>
    <property type="match status" value="1"/>
</dbReference>
<dbReference type="EMBL" id="BMGG01000002">
    <property type="protein sequence ID" value="GGC56939.1"/>
    <property type="molecule type" value="Genomic_DNA"/>
</dbReference>
<evidence type="ECO:0000256" key="2">
    <source>
        <dbReference type="ARBA" id="ARBA00023002"/>
    </source>
</evidence>
<dbReference type="InterPro" id="IPR041205">
    <property type="entry name" value="ScsC_N"/>
</dbReference>
<evidence type="ECO:0000256" key="3">
    <source>
        <dbReference type="ARBA" id="ARBA00023157"/>
    </source>
</evidence>
<reference evidence="6" key="2">
    <citation type="submission" date="2020-09" db="EMBL/GenBank/DDBJ databases">
        <authorList>
            <person name="Sun Q."/>
            <person name="Zhou Y."/>
        </authorList>
    </citation>
    <scope>NUCLEOTIDE SEQUENCE</scope>
    <source>
        <strain evidence="6">CGMCC 1.12919</strain>
    </source>
</reference>